<evidence type="ECO:0000313" key="12">
    <source>
        <dbReference type="Proteomes" id="UP001379533"/>
    </source>
</evidence>
<evidence type="ECO:0000256" key="5">
    <source>
        <dbReference type="ARBA" id="ARBA00022840"/>
    </source>
</evidence>
<dbReference type="InterPro" id="IPR015807">
    <property type="entry name" value="His-tRNA-ligase"/>
</dbReference>
<comment type="subunit">
    <text evidence="2 9">Homodimer.</text>
</comment>
<keyword evidence="9" id="KW-0963">Cytoplasm</keyword>
<dbReference type="InterPro" id="IPR036621">
    <property type="entry name" value="Anticodon-bd_dom_sf"/>
</dbReference>
<evidence type="ECO:0000256" key="6">
    <source>
        <dbReference type="ARBA" id="ARBA00022917"/>
    </source>
</evidence>
<dbReference type="SUPFAM" id="SSF55681">
    <property type="entry name" value="Class II aaRS and biotin synthetases"/>
    <property type="match status" value="1"/>
</dbReference>
<dbReference type="RefSeq" id="WP_394849475.1">
    <property type="nucleotide sequence ID" value="NZ_CP089982.1"/>
</dbReference>
<dbReference type="InterPro" id="IPR041715">
    <property type="entry name" value="HisRS-like_core"/>
</dbReference>
<dbReference type="PANTHER" id="PTHR43707">
    <property type="entry name" value="HISTIDYL-TRNA SYNTHETASE"/>
    <property type="match status" value="1"/>
</dbReference>
<comment type="subcellular location">
    <subcellularLocation>
        <location evidence="9">Cytoplasm</location>
    </subcellularLocation>
</comment>
<keyword evidence="6 9" id="KW-0648">Protein biosynthesis</keyword>
<dbReference type="Proteomes" id="UP001379533">
    <property type="component" value="Chromosome"/>
</dbReference>
<dbReference type="NCBIfam" id="TIGR00442">
    <property type="entry name" value="hisS"/>
    <property type="match status" value="1"/>
</dbReference>
<evidence type="ECO:0000256" key="7">
    <source>
        <dbReference type="ARBA" id="ARBA00023146"/>
    </source>
</evidence>
<protein>
    <recommendedName>
        <fullName evidence="9">Histidine--tRNA ligase</fullName>
        <ecNumber evidence="9">6.1.1.21</ecNumber>
    </recommendedName>
    <alternativeName>
        <fullName evidence="9">Histidyl-tRNA synthetase</fullName>
        <shortName evidence="9">HisRS</shortName>
    </alternativeName>
</protein>
<keyword evidence="5 9" id="KW-0067">ATP-binding</keyword>
<dbReference type="InterPro" id="IPR045864">
    <property type="entry name" value="aa-tRNA-synth_II/BPL/LPL"/>
</dbReference>
<keyword evidence="7 9" id="KW-0030">Aminoacyl-tRNA synthetase</keyword>
<dbReference type="PROSITE" id="PS50862">
    <property type="entry name" value="AA_TRNA_LIGASE_II"/>
    <property type="match status" value="1"/>
</dbReference>
<evidence type="ECO:0000256" key="2">
    <source>
        <dbReference type="ARBA" id="ARBA00011738"/>
    </source>
</evidence>
<dbReference type="SUPFAM" id="SSF52954">
    <property type="entry name" value="Class II aaRS ABD-related"/>
    <property type="match status" value="1"/>
</dbReference>
<keyword evidence="12" id="KW-1185">Reference proteome</keyword>
<dbReference type="PIRSF" id="PIRSF001549">
    <property type="entry name" value="His-tRNA_synth"/>
    <property type="match status" value="1"/>
</dbReference>
<dbReference type="CDD" id="cd00859">
    <property type="entry name" value="HisRS_anticodon"/>
    <property type="match status" value="1"/>
</dbReference>
<keyword evidence="4 9" id="KW-0547">Nucleotide-binding</keyword>
<dbReference type="EMBL" id="CP089982">
    <property type="protein sequence ID" value="WXA98853.1"/>
    <property type="molecule type" value="Genomic_DNA"/>
</dbReference>
<sequence>MNDVLPDEIARWQHLERLFAETARCYGFSEVRTPFVEPTGLFVRTIGEATDVVEKEMYSFTHHDEALTLRPESTAGLARAYVEHRIHTREPVTKWFSCGPMFRAERPQRGRYRQFSQLDCEIYGDPGPGCDAELIDLVVGFMAKLQIPDVRVLVNSIGGPETRVRYREGLVAFLEPRRDGLSADSQRRLGTNPLRILDSKDERDKAIMAEAPNLAEFLSDDDKAHFDGLQRALTALGVPFTVDPLLVRGLDYYTRTLFEVKGGSAKLGAGDTLAGGGRYDNMIEELGGPSVPAIGFAAGVERLVIASEATIEPSRIDAYVSPLGAGAIERAMILGRDLRQHGIATEVDTRGGSLKSQLRRANALGCSVAIILGENEIAAGTAQVKDLLGHTQDSIALSDVVRIVADRLKSRSR</sequence>
<evidence type="ECO:0000259" key="10">
    <source>
        <dbReference type="PROSITE" id="PS50862"/>
    </source>
</evidence>
<evidence type="ECO:0000313" key="11">
    <source>
        <dbReference type="EMBL" id="WXA98853.1"/>
    </source>
</evidence>
<dbReference type="InterPro" id="IPR033656">
    <property type="entry name" value="HisRS_anticodon"/>
</dbReference>
<comment type="catalytic activity">
    <reaction evidence="8 9">
        <text>tRNA(His) + L-histidine + ATP = L-histidyl-tRNA(His) + AMP + diphosphate + H(+)</text>
        <dbReference type="Rhea" id="RHEA:17313"/>
        <dbReference type="Rhea" id="RHEA-COMP:9665"/>
        <dbReference type="Rhea" id="RHEA-COMP:9689"/>
        <dbReference type="ChEBI" id="CHEBI:15378"/>
        <dbReference type="ChEBI" id="CHEBI:30616"/>
        <dbReference type="ChEBI" id="CHEBI:33019"/>
        <dbReference type="ChEBI" id="CHEBI:57595"/>
        <dbReference type="ChEBI" id="CHEBI:78442"/>
        <dbReference type="ChEBI" id="CHEBI:78527"/>
        <dbReference type="ChEBI" id="CHEBI:456215"/>
        <dbReference type="EC" id="6.1.1.21"/>
    </reaction>
</comment>
<dbReference type="Gene3D" id="3.40.50.800">
    <property type="entry name" value="Anticodon-binding domain"/>
    <property type="match status" value="1"/>
</dbReference>
<accession>A0ABZ2KJK8</accession>
<dbReference type="Pfam" id="PF03129">
    <property type="entry name" value="HGTP_anticodon"/>
    <property type="match status" value="1"/>
</dbReference>
<reference evidence="11 12" key="1">
    <citation type="submission" date="2021-12" db="EMBL/GenBank/DDBJ databases">
        <title>Discovery of the Pendulisporaceae a myxobacterial family with distinct sporulation behavior and unique specialized metabolism.</title>
        <authorList>
            <person name="Garcia R."/>
            <person name="Popoff A."/>
            <person name="Bader C.D."/>
            <person name="Loehr J."/>
            <person name="Walesch S."/>
            <person name="Walt C."/>
            <person name="Boldt J."/>
            <person name="Bunk B."/>
            <person name="Haeckl F.J.F.P.J."/>
            <person name="Gunesch A.P."/>
            <person name="Birkelbach J."/>
            <person name="Nuebel U."/>
            <person name="Pietschmann T."/>
            <person name="Bach T."/>
            <person name="Mueller R."/>
        </authorList>
    </citation>
    <scope>NUCLEOTIDE SEQUENCE [LARGE SCALE GENOMIC DNA]</scope>
    <source>
        <strain evidence="11 12">MSr12523</strain>
    </source>
</reference>
<dbReference type="GO" id="GO:0004821">
    <property type="term" value="F:histidine-tRNA ligase activity"/>
    <property type="evidence" value="ECO:0007669"/>
    <property type="project" value="UniProtKB-EC"/>
</dbReference>
<evidence type="ECO:0000256" key="9">
    <source>
        <dbReference type="HAMAP-Rule" id="MF_00127"/>
    </source>
</evidence>
<gene>
    <name evidence="9 11" type="primary">hisS</name>
    <name evidence="11" type="ORF">LZC95_18770</name>
</gene>
<dbReference type="EC" id="6.1.1.21" evidence="9"/>
<evidence type="ECO:0000256" key="3">
    <source>
        <dbReference type="ARBA" id="ARBA00022598"/>
    </source>
</evidence>
<dbReference type="PANTHER" id="PTHR43707:SF1">
    <property type="entry name" value="HISTIDINE--TRNA LIGASE, MITOCHONDRIAL-RELATED"/>
    <property type="match status" value="1"/>
</dbReference>
<feature type="domain" description="Aminoacyl-transfer RNA synthetases class-II family profile" evidence="10">
    <location>
        <begin position="13"/>
        <end position="322"/>
    </location>
</feature>
<keyword evidence="3 9" id="KW-0436">Ligase</keyword>
<dbReference type="HAMAP" id="MF_00127">
    <property type="entry name" value="His_tRNA_synth"/>
    <property type="match status" value="1"/>
</dbReference>
<name>A0ABZ2KJK8_9BACT</name>
<dbReference type="Pfam" id="PF13393">
    <property type="entry name" value="tRNA-synt_His"/>
    <property type="match status" value="2"/>
</dbReference>
<evidence type="ECO:0000256" key="8">
    <source>
        <dbReference type="ARBA" id="ARBA00047639"/>
    </source>
</evidence>
<dbReference type="InterPro" id="IPR004516">
    <property type="entry name" value="HisRS/HisZ"/>
</dbReference>
<organism evidence="11 12">
    <name type="scientific">Pendulispora brunnea</name>
    <dbReference type="NCBI Taxonomy" id="2905690"/>
    <lineage>
        <taxon>Bacteria</taxon>
        <taxon>Pseudomonadati</taxon>
        <taxon>Myxococcota</taxon>
        <taxon>Myxococcia</taxon>
        <taxon>Myxococcales</taxon>
        <taxon>Sorangiineae</taxon>
        <taxon>Pendulisporaceae</taxon>
        <taxon>Pendulispora</taxon>
    </lineage>
</organism>
<evidence type="ECO:0000256" key="4">
    <source>
        <dbReference type="ARBA" id="ARBA00022741"/>
    </source>
</evidence>
<dbReference type="InterPro" id="IPR004154">
    <property type="entry name" value="Anticodon-bd"/>
</dbReference>
<comment type="similarity">
    <text evidence="1 9">Belongs to the class-II aminoacyl-tRNA synthetase family.</text>
</comment>
<dbReference type="InterPro" id="IPR006195">
    <property type="entry name" value="aa-tRNA-synth_II"/>
</dbReference>
<evidence type="ECO:0000256" key="1">
    <source>
        <dbReference type="ARBA" id="ARBA00008226"/>
    </source>
</evidence>
<dbReference type="CDD" id="cd00773">
    <property type="entry name" value="HisRS-like_core"/>
    <property type="match status" value="1"/>
</dbReference>
<dbReference type="Gene3D" id="3.30.930.10">
    <property type="entry name" value="Bira Bifunctional Protein, Domain 2"/>
    <property type="match status" value="1"/>
</dbReference>
<proteinExistence type="inferred from homology"/>